<accession>A0AAW2REW4</accession>
<protein>
    <submittedName>
        <fullName evidence="1">Uncharacterized protein</fullName>
    </submittedName>
</protein>
<name>A0AAW2REW4_SESRA</name>
<organism evidence="1">
    <name type="scientific">Sesamum radiatum</name>
    <name type="common">Black benniseed</name>
    <dbReference type="NCBI Taxonomy" id="300843"/>
    <lineage>
        <taxon>Eukaryota</taxon>
        <taxon>Viridiplantae</taxon>
        <taxon>Streptophyta</taxon>
        <taxon>Embryophyta</taxon>
        <taxon>Tracheophyta</taxon>
        <taxon>Spermatophyta</taxon>
        <taxon>Magnoliopsida</taxon>
        <taxon>eudicotyledons</taxon>
        <taxon>Gunneridae</taxon>
        <taxon>Pentapetalae</taxon>
        <taxon>asterids</taxon>
        <taxon>lamiids</taxon>
        <taxon>Lamiales</taxon>
        <taxon>Pedaliaceae</taxon>
        <taxon>Sesamum</taxon>
    </lineage>
</organism>
<gene>
    <name evidence="1" type="ORF">Sradi_3179700</name>
</gene>
<evidence type="ECO:0000313" key="1">
    <source>
        <dbReference type="EMBL" id="KAL0378742.1"/>
    </source>
</evidence>
<proteinExistence type="predicted"/>
<comment type="caution">
    <text evidence="1">The sequence shown here is derived from an EMBL/GenBank/DDBJ whole genome shotgun (WGS) entry which is preliminary data.</text>
</comment>
<reference evidence="1" key="1">
    <citation type="submission" date="2020-06" db="EMBL/GenBank/DDBJ databases">
        <authorList>
            <person name="Li T."/>
            <person name="Hu X."/>
            <person name="Zhang T."/>
            <person name="Song X."/>
            <person name="Zhang H."/>
            <person name="Dai N."/>
            <person name="Sheng W."/>
            <person name="Hou X."/>
            <person name="Wei L."/>
        </authorList>
    </citation>
    <scope>NUCLEOTIDE SEQUENCE</scope>
    <source>
        <strain evidence="1">G02</strain>
        <tissue evidence="1">Leaf</tissue>
    </source>
</reference>
<sequence>MNKLLEWQFPDQKLSGLLVLSRRAIVPGRKRWGFVTSPVAGTNFLAVSVTGCFRGAAYHRWTCKRFALSSHF</sequence>
<reference evidence="1" key="2">
    <citation type="journal article" date="2024" name="Plant">
        <title>Genomic evolution and insights into agronomic trait innovations of Sesamum species.</title>
        <authorList>
            <person name="Miao H."/>
            <person name="Wang L."/>
            <person name="Qu L."/>
            <person name="Liu H."/>
            <person name="Sun Y."/>
            <person name="Le M."/>
            <person name="Wang Q."/>
            <person name="Wei S."/>
            <person name="Zheng Y."/>
            <person name="Lin W."/>
            <person name="Duan Y."/>
            <person name="Cao H."/>
            <person name="Xiong S."/>
            <person name="Wang X."/>
            <person name="Wei L."/>
            <person name="Li C."/>
            <person name="Ma Q."/>
            <person name="Ju M."/>
            <person name="Zhao R."/>
            <person name="Li G."/>
            <person name="Mu C."/>
            <person name="Tian Q."/>
            <person name="Mei H."/>
            <person name="Zhang T."/>
            <person name="Gao T."/>
            <person name="Zhang H."/>
        </authorList>
    </citation>
    <scope>NUCLEOTIDE SEQUENCE</scope>
    <source>
        <strain evidence="1">G02</strain>
    </source>
</reference>
<dbReference type="EMBL" id="JACGWJ010000013">
    <property type="protein sequence ID" value="KAL0378742.1"/>
    <property type="molecule type" value="Genomic_DNA"/>
</dbReference>
<dbReference type="AlphaFoldDB" id="A0AAW2REW4"/>